<feature type="region of interest" description="Disordered" evidence="1">
    <location>
        <begin position="1"/>
        <end position="20"/>
    </location>
</feature>
<dbReference type="GeneID" id="9045022"/>
<evidence type="ECO:0000313" key="3">
    <source>
        <dbReference type="Proteomes" id="UP000007800"/>
    </source>
</evidence>
<name>C5KLX5_PERM5</name>
<accession>C5KLX5</accession>
<gene>
    <name evidence="2" type="ORF">Pmar_PMAR024377</name>
</gene>
<dbReference type="RefSeq" id="XP_002782695.1">
    <property type="nucleotide sequence ID" value="XM_002782649.1"/>
</dbReference>
<dbReference type="AlphaFoldDB" id="C5KLX5"/>
<proteinExistence type="predicted"/>
<dbReference type="Proteomes" id="UP000007800">
    <property type="component" value="Unassembled WGS sequence"/>
</dbReference>
<dbReference type="EMBL" id="GG674222">
    <property type="protein sequence ID" value="EER14490.1"/>
    <property type="molecule type" value="Genomic_DNA"/>
</dbReference>
<evidence type="ECO:0000313" key="2">
    <source>
        <dbReference type="EMBL" id="EER14490.1"/>
    </source>
</evidence>
<sequence length="89" mass="10428">MSECFVPTSGVDKGNQPRHSELDTIRPATIYADDLLMRPVHPLPMELYLNPFVKRGSQRTRTHLTMPYYTQPRYDFIRLSLIMQSPLYN</sequence>
<organism evidence="3">
    <name type="scientific">Perkinsus marinus (strain ATCC 50983 / TXsc)</name>
    <dbReference type="NCBI Taxonomy" id="423536"/>
    <lineage>
        <taxon>Eukaryota</taxon>
        <taxon>Sar</taxon>
        <taxon>Alveolata</taxon>
        <taxon>Perkinsozoa</taxon>
        <taxon>Perkinsea</taxon>
        <taxon>Perkinsida</taxon>
        <taxon>Perkinsidae</taxon>
        <taxon>Perkinsus</taxon>
    </lineage>
</organism>
<keyword evidence="3" id="KW-1185">Reference proteome</keyword>
<dbReference type="InParanoid" id="C5KLX5"/>
<evidence type="ECO:0000256" key="1">
    <source>
        <dbReference type="SAM" id="MobiDB-lite"/>
    </source>
</evidence>
<protein>
    <submittedName>
        <fullName evidence="2">Uncharacterized protein</fullName>
    </submittedName>
</protein>
<reference evidence="2 3" key="1">
    <citation type="submission" date="2008-07" db="EMBL/GenBank/DDBJ databases">
        <authorList>
            <person name="El-Sayed N."/>
            <person name="Caler E."/>
            <person name="Inman J."/>
            <person name="Amedeo P."/>
            <person name="Hass B."/>
            <person name="Wortman J."/>
        </authorList>
    </citation>
    <scope>NUCLEOTIDE SEQUENCE [LARGE SCALE GENOMIC DNA]</scope>
    <source>
        <strain evidence="3">ATCC 50983 / TXsc</strain>
    </source>
</reference>